<evidence type="ECO:0000256" key="2">
    <source>
        <dbReference type="ARBA" id="ARBA00006175"/>
    </source>
</evidence>
<feature type="transmembrane region" description="Helical" evidence="9">
    <location>
        <begin position="450"/>
        <end position="469"/>
    </location>
</feature>
<keyword evidence="6 9" id="KW-1133">Transmembrane helix</keyword>
<dbReference type="PANTHER" id="PTHR19139">
    <property type="entry name" value="AQUAPORIN TRANSPORTER"/>
    <property type="match status" value="1"/>
</dbReference>
<evidence type="ECO:0000256" key="5">
    <source>
        <dbReference type="ARBA" id="ARBA00022692"/>
    </source>
</evidence>
<evidence type="ECO:0000313" key="11">
    <source>
        <dbReference type="Proteomes" id="UP001189429"/>
    </source>
</evidence>
<keyword evidence="4" id="KW-1003">Cell membrane</keyword>
<evidence type="ECO:0000256" key="8">
    <source>
        <dbReference type="SAM" id="MobiDB-lite"/>
    </source>
</evidence>
<comment type="subcellular location">
    <subcellularLocation>
        <location evidence="1">Cell membrane</location>
        <topology evidence="1">Multi-pass membrane protein</topology>
    </subcellularLocation>
</comment>
<keyword evidence="5 9" id="KW-0812">Transmembrane</keyword>
<dbReference type="InterPro" id="IPR023271">
    <property type="entry name" value="Aquaporin-like"/>
</dbReference>
<gene>
    <name evidence="10" type="ORF">PCOR1329_LOCUS29630</name>
</gene>
<feature type="transmembrane region" description="Helical" evidence="9">
    <location>
        <begin position="117"/>
        <end position="137"/>
    </location>
</feature>
<proteinExistence type="inferred from homology"/>
<dbReference type="Proteomes" id="UP001189429">
    <property type="component" value="Unassembled WGS sequence"/>
</dbReference>
<dbReference type="EMBL" id="CAUYUJ010011170">
    <property type="protein sequence ID" value="CAK0831273.1"/>
    <property type="molecule type" value="Genomic_DNA"/>
</dbReference>
<reference evidence="10" key="1">
    <citation type="submission" date="2023-10" db="EMBL/GenBank/DDBJ databases">
        <authorList>
            <person name="Chen Y."/>
            <person name="Shah S."/>
            <person name="Dougan E. K."/>
            <person name="Thang M."/>
            <person name="Chan C."/>
        </authorList>
    </citation>
    <scope>NUCLEOTIDE SEQUENCE [LARGE SCALE GENOMIC DNA]</scope>
</reference>
<dbReference type="InterPro" id="IPR034294">
    <property type="entry name" value="Aquaporin_transptr"/>
</dbReference>
<accession>A0ABN9SHX2</accession>
<organism evidence="10 11">
    <name type="scientific">Prorocentrum cordatum</name>
    <dbReference type="NCBI Taxonomy" id="2364126"/>
    <lineage>
        <taxon>Eukaryota</taxon>
        <taxon>Sar</taxon>
        <taxon>Alveolata</taxon>
        <taxon>Dinophyceae</taxon>
        <taxon>Prorocentrales</taxon>
        <taxon>Prorocentraceae</taxon>
        <taxon>Prorocentrum</taxon>
    </lineage>
</organism>
<feature type="transmembrane region" description="Helical" evidence="9">
    <location>
        <begin position="157"/>
        <end position="182"/>
    </location>
</feature>
<evidence type="ECO:0000256" key="3">
    <source>
        <dbReference type="ARBA" id="ARBA00022448"/>
    </source>
</evidence>
<feature type="transmembrane region" description="Helical" evidence="9">
    <location>
        <begin position="369"/>
        <end position="392"/>
    </location>
</feature>
<feature type="compositionally biased region" description="Basic residues" evidence="8">
    <location>
        <begin position="10"/>
        <end position="21"/>
    </location>
</feature>
<feature type="transmembrane region" description="Helical" evidence="9">
    <location>
        <begin position="251"/>
        <end position="270"/>
    </location>
</feature>
<dbReference type="PROSITE" id="PS00221">
    <property type="entry name" value="MIP"/>
    <property type="match status" value="2"/>
</dbReference>
<protein>
    <recommendedName>
        <fullName evidence="12">Aquaporin</fullName>
    </recommendedName>
</protein>
<feature type="transmembrane region" description="Helical" evidence="9">
    <location>
        <begin position="82"/>
        <end position="105"/>
    </location>
</feature>
<name>A0ABN9SHX2_9DINO</name>
<evidence type="ECO:0000256" key="6">
    <source>
        <dbReference type="ARBA" id="ARBA00022989"/>
    </source>
</evidence>
<feature type="region of interest" description="Disordered" evidence="8">
    <location>
        <begin position="1"/>
        <end position="35"/>
    </location>
</feature>
<comment type="caution">
    <text evidence="10">The sequence shown here is derived from an EMBL/GenBank/DDBJ whole genome shotgun (WGS) entry which is preliminary data.</text>
</comment>
<dbReference type="PANTHER" id="PTHR19139:SF199">
    <property type="entry name" value="MIP17260P"/>
    <property type="match status" value="1"/>
</dbReference>
<dbReference type="InterPro" id="IPR022357">
    <property type="entry name" value="MIP_CS"/>
</dbReference>
<evidence type="ECO:0000256" key="1">
    <source>
        <dbReference type="ARBA" id="ARBA00004651"/>
    </source>
</evidence>
<sequence>MDADVDRLLHHGHHVRDRRRVGGPPQPDGLACPGHGGQDAVVARGTVRLRPGGCWALGGAHRHRDAAEEGGRRRARGGSSDFIDAIIVELIFSTTIAFVALNCMASSRANPPGDRNQYFALAVGFVAIAGGYCTNDISGAFLNPAATVGFGVTSKSALSAVGCYVACQLLAANAAVILYFMVRPEELEEVVEDVVDGLSCERAFRALAFCGARRRAEDEGGAAPDSEGGPGAEVPKAHMYENYAVQVSARWLAELLGTYVVTFTFVLATVNQQMAAEHSAVGQAQRNATEPVLVHMPHVHGHAARGATPIGTQAADTHSSSSVAWATGAAMLSLAYALGGVSGSHFNPAVTLAVLLSRRPGCLVAEGTSFVLAQSGAAICAALTVCMLHRSGNSMFNKDRVVDMGPNTEDGYGWAALISGEAIFTAATALVVMCMMTVKSPRYPKASSTRSFQFALVTGMCYTAGSYAMEGISHGHLNPAFSLGIATSNFISSGFQAVNSQALLYYVAAQALGSVGAAMAFVVVHPHEYKMDPLMVGQQLAADCARDGLERRPLARSH</sequence>
<evidence type="ECO:0000256" key="7">
    <source>
        <dbReference type="ARBA" id="ARBA00023136"/>
    </source>
</evidence>
<feature type="transmembrane region" description="Helical" evidence="9">
    <location>
        <begin position="334"/>
        <end position="357"/>
    </location>
</feature>
<evidence type="ECO:0008006" key="12">
    <source>
        <dbReference type="Google" id="ProtNLM"/>
    </source>
</evidence>
<evidence type="ECO:0000256" key="9">
    <source>
        <dbReference type="SAM" id="Phobius"/>
    </source>
</evidence>
<dbReference type="Pfam" id="PF00230">
    <property type="entry name" value="MIP"/>
    <property type="match status" value="2"/>
</dbReference>
<dbReference type="SUPFAM" id="SSF81338">
    <property type="entry name" value="Aquaporin-like"/>
    <property type="match status" value="2"/>
</dbReference>
<dbReference type="InterPro" id="IPR000425">
    <property type="entry name" value="MIP"/>
</dbReference>
<evidence type="ECO:0000313" key="10">
    <source>
        <dbReference type="EMBL" id="CAK0831273.1"/>
    </source>
</evidence>
<comment type="similarity">
    <text evidence="2">Belongs to the MIP/aquaporin (TC 1.A.8) family.</text>
</comment>
<keyword evidence="7 9" id="KW-0472">Membrane</keyword>
<feature type="transmembrane region" description="Helical" evidence="9">
    <location>
        <begin position="412"/>
        <end position="438"/>
    </location>
</feature>
<evidence type="ECO:0000256" key="4">
    <source>
        <dbReference type="ARBA" id="ARBA00022475"/>
    </source>
</evidence>
<keyword evidence="11" id="KW-1185">Reference proteome</keyword>
<keyword evidence="3" id="KW-0813">Transport</keyword>
<dbReference type="Gene3D" id="1.20.1080.10">
    <property type="entry name" value="Glycerol uptake facilitator protein"/>
    <property type="match status" value="3"/>
</dbReference>
<feature type="transmembrane region" description="Helical" evidence="9">
    <location>
        <begin position="503"/>
        <end position="524"/>
    </location>
</feature>